<dbReference type="FunFam" id="3.10.20.30:FF:000020">
    <property type="entry name" value="Xanthine dehydrogenase iron-sulfur subunit"/>
    <property type="match status" value="1"/>
</dbReference>
<dbReference type="InterPro" id="IPR036010">
    <property type="entry name" value="2Fe-2S_ferredoxin-like_sf"/>
</dbReference>
<keyword evidence="2" id="KW-0479">Metal-binding</keyword>
<keyword evidence="5" id="KW-0411">Iron-sulfur</keyword>
<dbReference type="GO" id="GO:0051537">
    <property type="term" value="F:2 iron, 2 sulfur cluster binding"/>
    <property type="evidence" value="ECO:0007669"/>
    <property type="project" value="UniProtKB-KW"/>
</dbReference>
<feature type="domain" description="2Fe-2S ferredoxin-type" evidence="6">
    <location>
        <begin position="3"/>
        <end position="80"/>
    </location>
</feature>
<dbReference type="Gene3D" id="1.10.150.120">
    <property type="entry name" value="[2Fe-2S]-binding domain"/>
    <property type="match status" value="1"/>
</dbReference>
<evidence type="ECO:0000256" key="1">
    <source>
        <dbReference type="ARBA" id="ARBA00022714"/>
    </source>
</evidence>
<keyword evidence="3" id="KW-0560">Oxidoreductase</keyword>
<accession>A0A2N9AQI0</accession>
<dbReference type="InterPro" id="IPR036884">
    <property type="entry name" value="2Fe-2S-bd_dom_sf"/>
</dbReference>
<dbReference type="AlphaFoldDB" id="A0A2N9AQI0"/>
<dbReference type="InterPro" id="IPR002888">
    <property type="entry name" value="2Fe-2S-bd"/>
</dbReference>
<dbReference type="Pfam" id="PF01799">
    <property type="entry name" value="Fer2_2"/>
    <property type="match status" value="1"/>
</dbReference>
<evidence type="ECO:0000256" key="5">
    <source>
        <dbReference type="ARBA" id="ARBA00023014"/>
    </source>
</evidence>
<dbReference type="GO" id="GO:0016903">
    <property type="term" value="F:oxidoreductase activity, acting on the aldehyde or oxo group of donors"/>
    <property type="evidence" value="ECO:0007669"/>
    <property type="project" value="TreeGrafter"/>
</dbReference>
<dbReference type="CDD" id="cd00207">
    <property type="entry name" value="fer2"/>
    <property type="match status" value="1"/>
</dbReference>
<evidence type="ECO:0000256" key="4">
    <source>
        <dbReference type="ARBA" id="ARBA00023004"/>
    </source>
</evidence>
<dbReference type="SUPFAM" id="SSF47741">
    <property type="entry name" value="CO dehydrogenase ISP C-domain like"/>
    <property type="match status" value="1"/>
</dbReference>
<dbReference type="InterPro" id="IPR006058">
    <property type="entry name" value="2Fe2S_fd_BS"/>
</dbReference>
<evidence type="ECO:0000313" key="8">
    <source>
        <dbReference type="Proteomes" id="UP000233769"/>
    </source>
</evidence>
<dbReference type="InterPro" id="IPR012675">
    <property type="entry name" value="Beta-grasp_dom_sf"/>
</dbReference>
<reference evidence="8" key="1">
    <citation type="submission" date="2017-10" db="EMBL/GenBank/DDBJ databases">
        <authorList>
            <person name="Regsiter A."/>
            <person name="William W."/>
        </authorList>
    </citation>
    <scope>NUCLEOTIDE SEQUENCE [LARGE SCALE GENOMIC DNA]</scope>
</reference>
<evidence type="ECO:0000256" key="2">
    <source>
        <dbReference type="ARBA" id="ARBA00022723"/>
    </source>
</evidence>
<gene>
    <name evidence="7" type="ORF">TK0001_2971</name>
</gene>
<dbReference type="Pfam" id="PF00111">
    <property type="entry name" value="Fer2"/>
    <property type="match status" value="1"/>
</dbReference>
<dbReference type="PANTHER" id="PTHR45331">
    <property type="entry name" value="OXIDOREDUCTASE, IRON-SULPHUR BINDING SUBUNIT-RELATED-RELATED"/>
    <property type="match status" value="1"/>
</dbReference>
<proteinExistence type="predicted"/>
<dbReference type="RefSeq" id="WP_056504146.1">
    <property type="nucleotide sequence ID" value="NZ_CP110130.1"/>
</dbReference>
<evidence type="ECO:0000256" key="3">
    <source>
        <dbReference type="ARBA" id="ARBA00023002"/>
    </source>
</evidence>
<protein>
    <submittedName>
        <fullName evidence="7">Oxidoreductase, 2Fe-2S subunit</fullName>
    </submittedName>
</protein>
<dbReference type="EMBL" id="LT962688">
    <property type="protein sequence ID" value="SOR29573.1"/>
    <property type="molecule type" value="Genomic_DNA"/>
</dbReference>
<dbReference type="PROSITE" id="PS51085">
    <property type="entry name" value="2FE2S_FER_2"/>
    <property type="match status" value="1"/>
</dbReference>
<keyword evidence="1" id="KW-0001">2Fe-2S</keyword>
<organism evidence="7 8">
    <name type="scientific">Methylorubrum extorquens</name>
    <name type="common">Methylobacterium dichloromethanicum</name>
    <name type="synonym">Methylobacterium extorquens</name>
    <dbReference type="NCBI Taxonomy" id="408"/>
    <lineage>
        <taxon>Bacteria</taxon>
        <taxon>Pseudomonadati</taxon>
        <taxon>Pseudomonadota</taxon>
        <taxon>Alphaproteobacteria</taxon>
        <taxon>Hyphomicrobiales</taxon>
        <taxon>Methylobacteriaceae</taxon>
        <taxon>Methylorubrum</taxon>
    </lineage>
</organism>
<name>A0A2N9AQI0_METEX</name>
<dbReference type="PANTHER" id="PTHR45331:SF2">
    <property type="entry name" value="OXIDOREDUCTASE WITH IRON-SULFUR SUBUNIT"/>
    <property type="match status" value="1"/>
</dbReference>
<dbReference type="PROSITE" id="PS00197">
    <property type="entry name" value="2FE2S_FER_1"/>
    <property type="match status" value="1"/>
</dbReference>
<dbReference type="InterPro" id="IPR001041">
    <property type="entry name" value="2Fe-2S_ferredoxin-type"/>
</dbReference>
<keyword evidence="4" id="KW-0408">Iron</keyword>
<evidence type="ECO:0000313" key="7">
    <source>
        <dbReference type="EMBL" id="SOR29573.1"/>
    </source>
</evidence>
<evidence type="ECO:0000259" key="6">
    <source>
        <dbReference type="PROSITE" id="PS51085"/>
    </source>
</evidence>
<dbReference type="InterPro" id="IPR052914">
    <property type="entry name" value="Aldehyde_Oxdr_Iron-Sulfur"/>
</dbReference>
<dbReference type="SUPFAM" id="SSF54292">
    <property type="entry name" value="2Fe-2S ferredoxin-like"/>
    <property type="match status" value="1"/>
</dbReference>
<dbReference type="FunFam" id="1.10.150.120:FF:000003">
    <property type="entry name" value="Carbon monoxide dehydrogenase, small subunit"/>
    <property type="match status" value="1"/>
</dbReference>
<dbReference type="GO" id="GO:0046872">
    <property type="term" value="F:metal ion binding"/>
    <property type="evidence" value="ECO:0007669"/>
    <property type="project" value="UniProtKB-KW"/>
</dbReference>
<dbReference type="Proteomes" id="UP000233769">
    <property type="component" value="Chromosome tk0001"/>
</dbReference>
<dbReference type="Gene3D" id="3.10.20.30">
    <property type="match status" value="1"/>
</dbReference>
<sequence>MTFRLTLTVNGEPRAIELDDPRVTLLDLLRERLGLTGSKKGCDRGQCGACTVLLNGRRINSCLALAVSLDGAEVLTIEGLAVGEQLHPVQAAFIEHDGFQCGFCTPGQIMSAVGLIREGHAGDDPERVREGMSGNLCRCGAYIGITEAVLDAQARSAGVGQGEAA</sequence>